<accession>A0A0P1B183</accession>
<sequence>MDRTLDEFFRLKLHVPFLSYAIKVCGQNENPSAKFAVAEDVALVLTTDRVDGNIITWLGMEVGGTSEDH</sequence>
<name>A0A0P1B183_PLAHL</name>
<dbReference type="GeneID" id="36399888"/>
<dbReference type="RefSeq" id="XP_024584055.1">
    <property type="nucleotide sequence ID" value="XM_024718681.1"/>
</dbReference>
<organism evidence="1 2">
    <name type="scientific">Plasmopara halstedii</name>
    <name type="common">Downy mildew of sunflower</name>
    <dbReference type="NCBI Taxonomy" id="4781"/>
    <lineage>
        <taxon>Eukaryota</taxon>
        <taxon>Sar</taxon>
        <taxon>Stramenopiles</taxon>
        <taxon>Oomycota</taxon>
        <taxon>Peronosporomycetes</taxon>
        <taxon>Peronosporales</taxon>
        <taxon>Peronosporaceae</taxon>
        <taxon>Plasmopara</taxon>
    </lineage>
</organism>
<dbReference type="AlphaFoldDB" id="A0A0P1B183"/>
<proteinExistence type="predicted"/>
<protein>
    <submittedName>
        <fullName evidence="1">Uncharacterized protein</fullName>
    </submittedName>
</protein>
<evidence type="ECO:0000313" key="1">
    <source>
        <dbReference type="EMBL" id="CEG47686.1"/>
    </source>
</evidence>
<dbReference type="Proteomes" id="UP000054928">
    <property type="component" value="Unassembled WGS sequence"/>
</dbReference>
<evidence type="ECO:0000313" key="2">
    <source>
        <dbReference type="Proteomes" id="UP000054928"/>
    </source>
</evidence>
<dbReference type="EMBL" id="CCYD01002664">
    <property type="protein sequence ID" value="CEG47686.1"/>
    <property type="molecule type" value="Genomic_DNA"/>
</dbReference>
<keyword evidence="2" id="KW-1185">Reference proteome</keyword>
<reference evidence="2" key="1">
    <citation type="submission" date="2014-09" db="EMBL/GenBank/DDBJ databases">
        <authorList>
            <person name="Sharma Rahul"/>
            <person name="Thines Marco"/>
        </authorList>
    </citation>
    <scope>NUCLEOTIDE SEQUENCE [LARGE SCALE GENOMIC DNA]</scope>
</reference>